<dbReference type="OrthoDB" id="9815602at2"/>
<feature type="signal peptide" evidence="2">
    <location>
        <begin position="1"/>
        <end position="21"/>
    </location>
</feature>
<dbReference type="InterPro" id="IPR001638">
    <property type="entry name" value="Solute-binding_3/MltF_N"/>
</dbReference>
<evidence type="ECO:0000313" key="4">
    <source>
        <dbReference type="EMBL" id="SKA87878.1"/>
    </source>
</evidence>
<dbReference type="InterPro" id="IPR015168">
    <property type="entry name" value="SsuA/THI5"/>
</dbReference>
<dbReference type="EMBL" id="FUYH01000008">
    <property type="protein sequence ID" value="SKA87878.1"/>
    <property type="molecule type" value="Genomic_DNA"/>
</dbReference>
<dbReference type="RefSeq" id="WP_078696378.1">
    <property type="nucleotide sequence ID" value="NZ_FUYH01000008.1"/>
</dbReference>
<reference evidence="5" key="1">
    <citation type="submission" date="2017-02" db="EMBL/GenBank/DDBJ databases">
        <authorList>
            <person name="Varghese N."/>
            <person name="Submissions S."/>
        </authorList>
    </citation>
    <scope>NUCLEOTIDE SEQUENCE [LARGE SCALE GENOMIC DNA]</scope>
    <source>
        <strain evidence="5">USBA 833</strain>
    </source>
</reference>
<accession>A0A1T4XFB6</accession>
<proteinExistence type="inferred from homology"/>
<dbReference type="Gene3D" id="3.40.190.10">
    <property type="entry name" value="Periplasmic binding protein-like II"/>
    <property type="match status" value="2"/>
</dbReference>
<evidence type="ECO:0000313" key="5">
    <source>
        <dbReference type="Proteomes" id="UP000190105"/>
    </source>
</evidence>
<dbReference type="SMART" id="SM00062">
    <property type="entry name" value="PBPb"/>
    <property type="match status" value="1"/>
</dbReference>
<dbReference type="Pfam" id="PF09084">
    <property type="entry name" value="NMT1"/>
    <property type="match status" value="1"/>
</dbReference>
<feature type="domain" description="Solute-binding protein family 3/N-terminal" evidence="3">
    <location>
        <begin position="29"/>
        <end position="242"/>
    </location>
</feature>
<dbReference type="Proteomes" id="UP000190105">
    <property type="component" value="Unassembled WGS sequence"/>
</dbReference>
<sequence>MKKILSLVLAFILTVSLSSCSFGKKTMQELTIGVLPDVDSIPLIIAQQQGYFEKEGIKVNVQHFKSAKDRDSAFQAGKLDGAVSDVLAAAFAKEGGFDVKITSMTNGSYKLLINKNLGISKIEDLKGKSIAISKNTIIEYSCDMMLKEANVSSEDVKKIVVPQIPVRLEMLQNGKIDSAVLPDPLSTVAVKNGAVLLNSTDKLNINPGVLIFNTNSIKSKEKEIKAFYAAYNKAVEFFQKQPVESYIDVLIKEAGFPEDVKGSIILPKYTKASLPSEKDVEDVIRWLKEKQLIKNEYKFNELVDGNFVR</sequence>
<keyword evidence="2" id="KW-0732">Signal</keyword>
<evidence type="ECO:0000256" key="2">
    <source>
        <dbReference type="SAM" id="SignalP"/>
    </source>
</evidence>
<feature type="chain" id="PRO_5039364615" evidence="2">
    <location>
        <begin position="22"/>
        <end position="309"/>
    </location>
</feature>
<dbReference type="PROSITE" id="PS51257">
    <property type="entry name" value="PROKAR_LIPOPROTEIN"/>
    <property type="match status" value="1"/>
</dbReference>
<dbReference type="PANTHER" id="PTHR30024">
    <property type="entry name" value="ALIPHATIC SULFONATES-BINDING PROTEIN-RELATED"/>
    <property type="match status" value="1"/>
</dbReference>
<evidence type="ECO:0000259" key="3">
    <source>
        <dbReference type="SMART" id="SM00062"/>
    </source>
</evidence>
<comment type="similarity">
    <text evidence="1">Belongs to the bacterial solute-binding protein SsuA/TauA family.</text>
</comment>
<evidence type="ECO:0000256" key="1">
    <source>
        <dbReference type="ARBA" id="ARBA00010742"/>
    </source>
</evidence>
<keyword evidence="5" id="KW-1185">Reference proteome</keyword>
<gene>
    <name evidence="4" type="ORF">SAMN05443428_10871</name>
</gene>
<name>A0A1T4XFB6_9CLOT</name>
<dbReference type="STRING" id="1147123.SAMN05443428_10871"/>
<dbReference type="SUPFAM" id="SSF53850">
    <property type="entry name" value="Periplasmic binding protein-like II"/>
    <property type="match status" value="1"/>
</dbReference>
<organism evidence="4 5">
    <name type="scientific">Caloramator quimbayensis</name>
    <dbReference type="NCBI Taxonomy" id="1147123"/>
    <lineage>
        <taxon>Bacteria</taxon>
        <taxon>Bacillati</taxon>
        <taxon>Bacillota</taxon>
        <taxon>Clostridia</taxon>
        <taxon>Eubacteriales</taxon>
        <taxon>Clostridiaceae</taxon>
        <taxon>Caloramator</taxon>
    </lineage>
</organism>
<dbReference type="AlphaFoldDB" id="A0A1T4XFB6"/>
<protein>
    <submittedName>
        <fullName evidence="4">NitT/TauT family transport system substrate-binding protein</fullName>
    </submittedName>
</protein>